<dbReference type="EC" id="2.3.1.282" evidence="5"/>
<dbReference type="AlphaFoldDB" id="A0A1D7YF68"/>
<evidence type="ECO:0000256" key="11">
    <source>
        <dbReference type="ARBA" id="ARBA00033407"/>
    </source>
</evidence>
<feature type="domain" description="Phthiocerol/phthiodiolone dimycocerosyl transferase C-terminal" evidence="12">
    <location>
        <begin position="196"/>
        <end position="356"/>
    </location>
</feature>
<dbReference type="SUPFAM" id="SSF52777">
    <property type="entry name" value="CoA-dependent acyltransferases"/>
    <property type="match status" value="2"/>
</dbReference>
<dbReference type="PANTHER" id="PTHR28037">
    <property type="entry name" value="ALCOHOL O-ACETYLTRANSFERASE 1-RELATED"/>
    <property type="match status" value="1"/>
</dbReference>
<dbReference type="Proteomes" id="UP000094960">
    <property type="component" value="Chromosome"/>
</dbReference>
<evidence type="ECO:0000256" key="1">
    <source>
        <dbReference type="ARBA" id="ARBA00000026"/>
    </source>
</evidence>
<dbReference type="KEGG" id="spun:BFF78_27180"/>
<evidence type="ECO:0000313" key="13">
    <source>
        <dbReference type="EMBL" id="AOR34247.1"/>
    </source>
</evidence>
<organism evidence="13 14">
    <name type="scientific">Streptomyces fodineus</name>
    <dbReference type="NCBI Taxonomy" id="1904616"/>
    <lineage>
        <taxon>Bacteria</taxon>
        <taxon>Bacillati</taxon>
        <taxon>Actinomycetota</taxon>
        <taxon>Actinomycetes</taxon>
        <taxon>Kitasatosporales</taxon>
        <taxon>Streptomycetaceae</taxon>
        <taxon>Streptomyces</taxon>
    </lineage>
</organism>
<keyword evidence="14" id="KW-1185">Reference proteome</keyword>
<name>A0A1D7YF68_9ACTN</name>
<evidence type="ECO:0000259" key="12">
    <source>
        <dbReference type="Pfam" id="PF16911"/>
    </source>
</evidence>
<evidence type="ECO:0000256" key="2">
    <source>
        <dbReference type="ARBA" id="ARBA00000625"/>
    </source>
</evidence>
<evidence type="ECO:0000256" key="4">
    <source>
        <dbReference type="ARBA" id="ARBA00006558"/>
    </source>
</evidence>
<evidence type="ECO:0000256" key="5">
    <source>
        <dbReference type="ARBA" id="ARBA00012866"/>
    </source>
</evidence>
<dbReference type="InterPro" id="IPR023213">
    <property type="entry name" value="CAT-like_dom_sf"/>
</dbReference>
<comment type="catalytic activity">
    <reaction evidence="2">
        <text>2 a mycocerosyl-[mycocerosic acid synthase] + a phenolphthiocerol = a dimycocerosyl phenolphthiocerol + 2 holo-[mycocerosic acid synthase].</text>
        <dbReference type="EC" id="2.3.1.282"/>
    </reaction>
</comment>
<evidence type="ECO:0000256" key="8">
    <source>
        <dbReference type="ARBA" id="ARBA00023315"/>
    </source>
</evidence>
<proteinExistence type="inferred from homology"/>
<evidence type="ECO:0000256" key="9">
    <source>
        <dbReference type="ARBA" id="ARBA00030465"/>
    </source>
</evidence>
<dbReference type="Pfam" id="PF16911">
    <property type="entry name" value="PapA_C"/>
    <property type="match status" value="1"/>
</dbReference>
<comment type="catalytic activity">
    <reaction evidence="3">
        <text>2 a mycocerosyl-[mycocerosic acid synthase] + a phthiodiolone = a dimycocerosyl phthiodiolone + 2 holo-[mycocerosic acid synthase].</text>
        <dbReference type="EC" id="2.3.1.282"/>
    </reaction>
</comment>
<dbReference type="InterPro" id="IPR052058">
    <property type="entry name" value="Alcohol_O-acetyltransferase"/>
</dbReference>
<evidence type="ECO:0000256" key="10">
    <source>
        <dbReference type="ARBA" id="ARBA00032317"/>
    </source>
</evidence>
<evidence type="ECO:0000256" key="3">
    <source>
        <dbReference type="ARBA" id="ARBA00001907"/>
    </source>
</evidence>
<dbReference type="Gene3D" id="3.30.559.10">
    <property type="entry name" value="Chloramphenicol acetyltransferase-like domain"/>
    <property type="match status" value="1"/>
</dbReference>
<evidence type="ECO:0000256" key="6">
    <source>
        <dbReference type="ARBA" id="ARBA00013449"/>
    </source>
</evidence>
<dbReference type="RefSeq" id="WP_069780802.1">
    <property type="nucleotide sequence ID" value="NZ_CP017248.1"/>
</dbReference>
<dbReference type="PANTHER" id="PTHR28037:SF1">
    <property type="entry name" value="ALCOHOL O-ACETYLTRANSFERASE 1-RELATED"/>
    <property type="match status" value="1"/>
</dbReference>
<evidence type="ECO:0000313" key="14">
    <source>
        <dbReference type="Proteomes" id="UP000094960"/>
    </source>
</evidence>
<keyword evidence="7" id="KW-0808">Transferase</keyword>
<comment type="catalytic activity">
    <reaction evidence="1">
        <text>2 a mycocerosyl-[mycocerosic acid synthase] + a phthiocerol = a dimycocerosyl phthiocerol + 2 holo-[mycocerosic acid synthase].</text>
        <dbReference type="EC" id="2.3.1.282"/>
    </reaction>
</comment>
<sequence>MYVGEIRTQAVTVCVVRGGVDPELLDAAFSAVLAEHLPLRCRIEKDGEDFYLSPLQPGELPRLRVRPDGPGVQVEEYNKPLHLGGPLARAVLLTGSDEDTVIFGLDHAICDGRTATAFCNRVWQRYGDIQAAAGNWAPEAVPQEFPPALDDLLPPRTDAELDAYVQERLRRAEGAPVASLPYLAAPSAAEVPADRTMNTRRLRLTEAETAGLLAFAKHAGVTVNGLVGAVLLTAVRSGLPADQAGHRLSVFSAVDLRDQVALSRDAMVPTASWYRDLLDVPAGADPVKLGRRITEELRAGIERGDTVLEMQALSRLLRHPQVWPTSLMLTSTGRLAGPPSPKGLEIVDMTKFGLSSKWNPDTPGGPLIAQPTTIYDRFSIEMPYSTQCFTTEQMDRIHDHILTSLRDCADRVPQR</sequence>
<dbReference type="EMBL" id="CP017248">
    <property type="protein sequence ID" value="AOR34247.1"/>
    <property type="molecule type" value="Genomic_DNA"/>
</dbReference>
<protein>
    <recommendedName>
        <fullName evidence="6">Phthiocerol/phthiodiolone dimycocerosyl transferase</fullName>
        <ecNumber evidence="5">2.3.1.282</ecNumber>
    </recommendedName>
    <alternativeName>
        <fullName evidence="11">Acyltransferase PapA5</fullName>
    </alternativeName>
    <alternativeName>
        <fullName evidence="9">Phthiocerol/phthiodiolone O-acyltransferase</fullName>
    </alternativeName>
    <alternativeName>
        <fullName evidence="10">Polyketide synthase-associated protein A5</fullName>
    </alternativeName>
</protein>
<dbReference type="InterPro" id="IPR031641">
    <property type="entry name" value="PapA_C"/>
</dbReference>
<gene>
    <name evidence="13" type="ORF">BFF78_27180</name>
</gene>
<keyword evidence="8" id="KW-0012">Acyltransferase</keyword>
<evidence type="ECO:0000256" key="7">
    <source>
        <dbReference type="ARBA" id="ARBA00022679"/>
    </source>
</evidence>
<accession>A0A1D7YF68</accession>
<comment type="similarity">
    <text evidence="4">Belongs to the acyltransferase PapA5 family.</text>
</comment>
<reference evidence="14" key="1">
    <citation type="submission" date="2016-09" db="EMBL/GenBank/DDBJ databases">
        <title>Streptomyces puniciscabiei strain:TW1S1 Genome sequencing and assembly.</title>
        <authorList>
            <person name="Kim M.-K."/>
            <person name="Kim S.B."/>
        </authorList>
    </citation>
    <scope>NUCLEOTIDE SEQUENCE [LARGE SCALE GENOMIC DNA]</scope>
    <source>
        <strain evidence="14">TW1S1</strain>
    </source>
</reference>
<dbReference type="Gene3D" id="3.30.559.30">
    <property type="entry name" value="Nonribosomal peptide synthetase, condensation domain"/>
    <property type="match status" value="1"/>
</dbReference>
<dbReference type="GO" id="GO:0016746">
    <property type="term" value="F:acyltransferase activity"/>
    <property type="evidence" value="ECO:0007669"/>
    <property type="project" value="UniProtKB-KW"/>
</dbReference>